<evidence type="ECO:0000313" key="3">
    <source>
        <dbReference type="Proteomes" id="UP000318681"/>
    </source>
</evidence>
<keyword evidence="1" id="KW-0812">Transmembrane</keyword>
<feature type="transmembrane region" description="Helical" evidence="1">
    <location>
        <begin position="186"/>
        <end position="208"/>
    </location>
</feature>
<keyword evidence="3" id="KW-1185">Reference proteome</keyword>
<dbReference type="Pfam" id="PF16933">
    <property type="entry name" value="PelG"/>
    <property type="match status" value="1"/>
</dbReference>
<proteinExistence type="predicted"/>
<evidence type="ECO:0008006" key="4">
    <source>
        <dbReference type="Google" id="ProtNLM"/>
    </source>
</evidence>
<feature type="transmembrane region" description="Helical" evidence="1">
    <location>
        <begin position="420"/>
        <end position="442"/>
    </location>
</feature>
<organism evidence="2 3">
    <name type="scientific">Alterirhizorhabdus solaris</name>
    <dbReference type="NCBI Taxonomy" id="2529389"/>
    <lineage>
        <taxon>Bacteria</taxon>
        <taxon>Pseudomonadati</taxon>
        <taxon>Pseudomonadota</taxon>
        <taxon>Alphaproteobacteria</taxon>
        <taxon>Sphingomonadales</taxon>
        <taxon>Rhizorhabdaceae</taxon>
        <taxon>Alterirhizorhabdus</taxon>
    </lineage>
</organism>
<feature type="transmembrane region" description="Helical" evidence="1">
    <location>
        <begin position="335"/>
        <end position="355"/>
    </location>
</feature>
<gene>
    <name evidence="2" type="ORF">FOY91_16945</name>
</gene>
<dbReference type="RefSeq" id="WP_145154500.1">
    <property type="nucleotide sequence ID" value="NZ_VNIM01000089.1"/>
</dbReference>
<feature type="transmembrane region" description="Helical" evidence="1">
    <location>
        <begin position="272"/>
        <end position="291"/>
    </location>
</feature>
<feature type="transmembrane region" description="Helical" evidence="1">
    <location>
        <begin position="220"/>
        <end position="245"/>
    </location>
</feature>
<comment type="caution">
    <text evidence="2">The sequence shown here is derived from an EMBL/GenBank/DDBJ whole genome shotgun (WGS) entry which is preliminary data.</text>
</comment>
<name>A0A558QW68_9SPHN</name>
<feature type="transmembrane region" description="Helical" evidence="1">
    <location>
        <begin position="99"/>
        <end position="122"/>
    </location>
</feature>
<keyword evidence="1" id="KW-1133">Transmembrane helix</keyword>
<feature type="transmembrane region" description="Helical" evidence="1">
    <location>
        <begin position="134"/>
        <end position="156"/>
    </location>
</feature>
<feature type="transmembrane region" description="Helical" evidence="1">
    <location>
        <begin position="367"/>
        <end position="388"/>
    </location>
</feature>
<evidence type="ECO:0000313" key="2">
    <source>
        <dbReference type="EMBL" id="TVV71381.1"/>
    </source>
</evidence>
<reference evidence="2 3" key="1">
    <citation type="submission" date="2019-07" db="EMBL/GenBank/DDBJ databases">
        <title>Sphingomonas solaris sp. nov., isolated from a solar panel from Boston, Massachusetts.</title>
        <authorList>
            <person name="Tanner K."/>
            <person name="Pascual J."/>
            <person name="Mancuso C."/>
            <person name="Pereto J."/>
            <person name="Khalil A."/>
            <person name="Vilanova C."/>
        </authorList>
    </citation>
    <scope>NUCLEOTIDE SEQUENCE [LARGE SCALE GENOMIC DNA]</scope>
    <source>
        <strain evidence="2 3">R4DWN</strain>
    </source>
</reference>
<feature type="transmembrane region" description="Helical" evidence="1">
    <location>
        <begin position="65"/>
        <end position="87"/>
    </location>
</feature>
<protein>
    <recommendedName>
        <fullName evidence="4">Exopolysaccharide Pel transporter PelG</fullName>
    </recommendedName>
</protein>
<feature type="transmembrane region" description="Helical" evidence="1">
    <location>
        <begin position="163"/>
        <end position="180"/>
    </location>
</feature>
<feature type="transmembrane region" description="Helical" evidence="1">
    <location>
        <begin position="394"/>
        <end position="413"/>
    </location>
</feature>
<dbReference type="OrthoDB" id="37830at2"/>
<evidence type="ECO:0000256" key="1">
    <source>
        <dbReference type="SAM" id="Phobius"/>
    </source>
</evidence>
<feature type="transmembrane region" description="Helical" evidence="1">
    <location>
        <begin position="21"/>
        <end position="45"/>
    </location>
</feature>
<feature type="transmembrane region" description="Helical" evidence="1">
    <location>
        <begin position="298"/>
        <end position="315"/>
    </location>
</feature>
<dbReference type="AlphaFoldDB" id="A0A558QW68"/>
<keyword evidence="1" id="KW-0472">Membrane</keyword>
<dbReference type="EMBL" id="VNIM01000089">
    <property type="protein sequence ID" value="TVV71381.1"/>
    <property type="molecule type" value="Genomic_DNA"/>
</dbReference>
<dbReference type="Proteomes" id="UP000318681">
    <property type="component" value="Unassembled WGS sequence"/>
</dbReference>
<dbReference type="InterPro" id="IPR031617">
    <property type="entry name" value="PelG"/>
</dbReference>
<sequence length="466" mass="48355">MAGIGFKLVKLASRSGVGGTLAAAIHGAAISAGPWICMSAAILGLQYWLAGSIDGRTMLGLQAVLTYAFSLSAVVAAPIVAVATRLVADALFARAPDRLPGILFAALATGAGAVTGTGALLFSLCAALPAVETMLAIAFTGLLTVVWIATLFLTAIRDYRRVILAYVAGIAAAAPLAWLTPPGGTMLLPLLAVVAGAVILTATLIVSIRASFPALPVWPALWWHAFAVHAQVALAGLFATMAIWVDKWIIWQGQGSVAASGMLRLNPLYDGASFLGLLSLVVGLTLILVVVETRFDRAFGRLMAGCTSHAVLARLDVLRADLVTVLLEGGRVLIVGQAALALALWVTAPMLLEAIGADPRAIIGFRFVVAGAVFHVLALYATIVLSYYDLNGRALLASAGFLAVSAVTTLIALPQGFARFGWGYMAGAIFASIVALAATGLATRDLLYLLFVGNNPAIRGDDRRWA</sequence>
<accession>A0A558QW68</accession>